<name>A0ABP9MNS6_9GAMM</name>
<evidence type="ECO:0000256" key="2">
    <source>
        <dbReference type="ARBA" id="ARBA00023125"/>
    </source>
</evidence>
<evidence type="ECO:0000313" key="6">
    <source>
        <dbReference type="Proteomes" id="UP001500631"/>
    </source>
</evidence>
<dbReference type="InterPro" id="IPR000485">
    <property type="entry name" value="AsnC-type_HTH_dom"/>
</dbReference>
<gene>
    <name evidence="5" type="ORF">GCM10023338_10170</name>
</gene>
<comment type="caution">
    <text evidence="5">The sequence shown here is derived from an EMBL/GenBank/DDBJ whole genome shotgun (WGS) entry which is preliminary data.</text>
</comment>
<dbReference type="InterPro" id="IPR011008">
    <property type="entry name" value="Dimeric_a/b-barrel"/>
</dbReference>
<proteinExistence type="predicted"/>
<accession>A0ABP9MNS6</accession>
<dbReference type="InterPro" id="IPR019888">
    <property type="entry name" value="Tscrpt_reg_AsnC-like"/>
</dbReference>
<feature type="domain" description="HTH asnC-type" evidence="4">
    <location>
        <begin position="3"/>
        <end position="64"/>
    </location>
</feature>
<dbReference type="SUPFAM" id="SSF46785">
    <property type="entry name" value="Winged helix' DNA-binding domain"/>
    <property type="match status" value="1"/>
</dbReference>
<protein>
    <submittedName>
        <fullName evidence="5">Lrp/AsnC family transcriptional regulator</fullName>
    </submittedName>
</protein>
<dbReference type="PANTHER" id="PTHR30154:SF34">
    <property type="entry name" value="TRANSCRIPTIONAL REGULATOR AZLB"/>
    <property type="match status" value="1"/>
</dbReference>
<dbReference type="RefSeq" id="WP_077925170.1">
    <property type="nucleotide sequence ID" value="NZ_BAABKE010000003.1"/>
</dbReference>
<keyword evidence="1" id="KW-0805">Transcription regulation</keyword>
<dbReference type="InterPro" id="IPR036388">
    <property type="entry name" value="WH-like_DNA-bd_sf"/>
</dbReference>
<evidence type="ECO:0000256" key="1">
    <source>
        <dbReference type="ARBA" id="ARBA00023015"/>
    </source>
</evidence>
<dbReference type="InterPro" id="IPR019885">
    <property type="entry name" value="Tscrpt_reg_HTH_AsnC-type_CS"/>
</dbReference>
<organism evidence="5 6">
    <name type="scientific">Wohlfahrtiimonas larvae</name>
    <dbReference type="NCBI Taxonomy" id="1157986"/>
    <lineage>
        <taxon>Bacteria</taxon>
        <taxon>Pseudomonadati</taxon>
        <taxon>Pseudomonadota</taxon>
        <taxon>Gammaproteobacteria</taxon>
        <taxon>Cardiobacteriales</taxon>
        <taxon>Ignatzschineriaceae</taxon>
        <taxon>Wohlfahrtiimonas</taxon>
    </lineage>
</organism>
<dbReference type="InterPro" id="IPR036390">
    <property type="entry name" value="WH_DNA-bd_sf"/>
</dbReference>
<dbReference type="InterPro" id="IPR011991">
    <property type="entry name" value="ArsR-like_HTH"/>
</dbReference>
<keyword evidence="6" id="KW-1185">Reference proteome</keyword>
<dbReference type="EMBL" id="BAABKE010000003">
    <property type="protein sequence ID" value="GAA5098095.1"/>
    <property type="molecule type" value="Genomic_DNA"/>
</dbReference>
<keyword evidence="3" id="KW-0804">Transcription</keyword>
<evidence type="ECO:0000256" key="3">
    <source>
        <dbReference type="ARBA" id="ARBA00023163"/>
    </source>
</evidence>
<sequence>MVLDSFDKKILQLLQRDNKISQRELAEQVNLSPSAVNRRIAALEADGYIKGNIAIIDNKKLGKPITLIVEVRIKNKHTVAMDHHKSIFLSTPAIQQVYLVTGDFDFLLIMTVADMSEYEQLSERLLFNDENIHGFKTMVTLQNIKQSFDINIE</sequence>
<keyword evidence="2" id="KW-0238">DNA-binding</keyword>
<dbReference type="SUPFAM" id="SSF54909">
    <property type="entry name" value="Dimeric alpha+beta barrel"/>
    <property type="match status" value="1"/>
</dbReference>
<dbReference type="PANTHER" id="PTHR30154">
    <property type="entry name" value="LEUCINE-RESPONSIVE REGULATORY PROTEIN"/>
    <property type="match status" value="1"/>
</dbReference>
<dbReference type="Gene3D" id="1.10.10.10">
    <property type="entry name" value="Winged helix-like DNA-binding domain superfamily/Winged helix DNA-binding domain"/>
    <property type="match status" value="1"/>
</dbReference>
<dbReference type="SMART" id="SM00344">
    <property type="entry name" value="HTH_ASNC"/>
    <property type="match status" value="1"/>
</dbReference>
<dbReference type="PROSITE" id="PS50956">
    <property type="entry name" value="HTH_ASNC_2"/>
    <property type="match status" value="1"/>
</dbReference>
<dbReference type="Gene3D" id="3.30.70.920">
    <property type="match status" value="1"/>
</dbReference>
<dbReference type="Pfam" id="PF13412">
    <property type="entry name" value="HTH_24"/>
    <property type="match status" value="1"/>
</dbReference>
<reference evidence="6" key="1">
    <citation type="journal article" date="2019" name="Int. J. Syst. Evol. Microbiol.">
        <title>The Global Catalogue of Microorganisms (GCM) 10K type strain sequencing project: providing services to taxonomists for standard genome sequencing and annotation.</title>
        <authorList>
            <consortium name="The Broad Institute Genomics Platform"/>
            <consortium name="The Broad Institute Genome Sequencing Center for Infectious Disease"/>
            <person name="Wu L."/>
            <person name="Ma J."/>
        </authorList>
    </citation>
    <scope>NUCLEOTIDE SEQUENCE [LARGE SCALE GENOMIC DNA]</scope>
    <source>
        <strain evidence="6">JCM 18424</strain>
    </source>
</reference>
<dbReference type="PROSITE" id="PS00519">
    <property type="entry name" value="HTH_ASNC_1"/>
    <property type="match status" value="1"/>
</dbReference>
<evidence type="ECO:0000259" key="4">
    <source>
        <dbReference type="PROSITE" id="PS50956"/>
    </source>
</evidence>
<dbReference type="PRINTS" id="PR00033">
    <property type="entry name" value="HTHASNC"/>
</dbReference>
<dbReference type="Proteomes" id="UP001500631">
    <property type="component" value="Unassembled WGS sequence"/>
</dbReference>
<dbReference type="Pfam" id="PF01037">
    <property type="entry name" value="AsnC_trans_reg"/>
    <property type="match status" value="1"/>
</dbReference>
<dbReference type="CDD" id="cd00090">
    <property type="entry name" value="HTH_ARSR"/>
    <property type="match status" value="1"/>
</dbReference>
<dbReference type="InterPro" id="IPR019887">
    <property type="entry name" value="Tscrpt_reg_AsnC/Lrp_C"/>
</dbReference>
<evidence type="ECO:0000313" key="5">
    <source>
        <dbReference type="EMBL" id="GAA5098095.1"/>
    </source>
</evidence>